<feature type="transmembrane region" description="Helical" evidence="8">
    <location>
        <begin position="191"/>
        <end position="207"/>
    </location>
</feature>
<feature type="transmembrane region" description="Helical" evidence="8">
    <location>
        <begin position="118"/>
        <end position="139"/>
    </location>
</feature>
<comment type="caution">
    <text evidence="9">The sequence shown here is derived from an EMBL/GenBank/DDBJ whole genome shotgun (WGS) entry which is preliminary data.</text>
</comment>
<dbReference type="PANTHER" id="PTHR30574">
    <property type="entry name" value="INNER MEMBRANE PROTEIN YEDE"/>
    <property type="match status" value="1"/>
</dbReference>
<dbReference type="PANTHER" id="PTHR30574:SF1">
    <property type="entry name" value="SULPHUR TRANSPORT DOMAIN-CONTAINING PROTEIN"/>
    <property type="match status" value="1"/>
</dbReference>
<evidence type="ECO:0000256" key="6">
    <source>
        <dbReference type="ARBA" id="ARBA00022989"/>
    </source>
</evidence>
<reference evidence="10" key="1">
    <citation type="journal article" date="2023" name="Commun. Biol.">
        <title>Genome analysis of Parmales, the sister group of diatoms, reveals the evolutionary specialization of diatoms from phago-mixotrophs to photoautotrophs.</title>
        <authorList>
            <person name="Ban H."/>
            <person name="Sato S."/>
            <person name="Yoshikawa S."/>
            <person name="Yamada K."/>
            <person name="Nakamura Y."/>
            <person name="Ichinomiya M."/>
            <person name="Sato N."/>
            <person name="Blanc-Mathieu R."/>
            <person name="Endo H."/>
            <person name="Kuwata A."/>
            <person name="Ogata H."/>
        </authorList>
    </citation>
    <scope>NUCLEOTIDE SEQUENCE [LARGE SCALE GENOMIC DNA]</scope>
</reference>
<dbReference type="EMBL" id="BLQM01000384">
    <property type="protein sequence ID" value="GMH86885.1"/>
    <property type="molecule type" value="Genomic_DNA"/>
</dbReference>
<evidence type="ECO:0000256" key="4">
    <source>
        <dbReference type="ARBA" id="ARBA00022519"/>
    </source>
</evidence>
<evidence type="ECO:0000313" key="10">
    <source>
        <dbReference type="Proteomes" id="UP001162640"/>
    </source>
</evidence>
<sequence>MSFFPPPPSSFLLLRSLLAGILIGLGSKLGSGCTSGNGIQGLASFSPASLTFVIIMMVCGSLTANLTNSNLELNVEVIDSGQPKLQDCYLLILVTLLSAISQVPLANVPILNDITSGLAFSGALTISGMVKTSKVITFLDFKSESHGFDPSLGFVMGGALLVATPVFWGLKLAERNEDIKLWKNRPINLKTVVGGVLFGVGWGLGGICPGPGLTTAAMSTVGGVWVAGMFGARGVLDMLQEKKGQVKKD</sequence>
<evidence type="ECO:0008006" key="11">
    <source>
        <dbReference type="Google" id="ProtNLM"/>
    </source>
</evidence>
<evidence type="ECO:0000256" key="5">
    <source>
        <dbReference type="ARBA" id="ARBA00022692"/>
    </source>
</evidence>
<evidence type="ECO:0000256" key="1">
    <source>
        <dbReference type="ARBA" id="ARBA00004429"/>
    </source>
</evidence>
<evidence type="ECO:0000256" key="3">
    <source>
        <dbReference type="ARBA" id="ARBA00022475"/>
    </source>
</evidence>
<gene>
    <name evidence="9" type="ORF">TL16_g10682</name>
</gene>
<keyword evidence="6 8" id="KW-1133">Transmembrane helix</keyword>
<keyword evidence="7 8" id="KW-0472">Membrane</keyword>
<proteinExistence type="predicted"/>
<dbReference type="Pfam" id="PF20398">
    <property type="entry name" value="DUF6691"/>
    <property type="match status" value="1"/>
</dbReference>
<keyword evidence="5 8" id="KW-0812">Transmembrane</keyword>
<evidence type="ECO:0000256" key="8">
    <source>
        <dbReference type="SAM" id="Phobius"/>
    </source>
</evidence>
<organism evidence="9 10">
    <name type="scientific">Triparma laevis f. inornata</name>
    <dbReference type="NCBI Taxonomy" id="1714386"/>
    <lineage>
        <taxon>Eukaryota</taxon>
        <taxon>Sar</taxon>
        <taxon>Stramenopiles</taxon>
        <taxon>Ochrophyta</taxon>
        <taxon>Bolidophyceae</taxon>
        <taxon>Parmales</taxon>
        <taxon>Triparmaceae</taxon>
        <taxon>Triparma</taxon>
    </lineage>
</organism>
<feature type="transmembrane region" description="Helical" evidence="8">
    <location>
        <begin position="89"/>
        <end position="111"/>
    </location>
</feature>
<dbReference type="Pfam" id="PF04143">
    <property type="entry name" value="Sulf_transp"/>
    <property type="match status" value="1"/>
</dbReference>
<dbReference type="InterPro" id="IPR046513">
    <property type="entry name" value="DUF6691"/>
</dbReference>
<dbReference type="GO" id="GO:0005886">
    <property type="term" value="C:plasma membrane"/>
    <property type="evidence" value="ECO:0007669"/>
    <property type="project" value="UniProtKB-SubCell"/>
</dbReference>
<feature type="transmembrane region" description="Helical" evidence="8">
    <location>
        <begin position="42"/>
        <end position="64"/>
    </location>
</feature>
<keyword evidence="3" id="KW-1003">Cell membrane</keyword>
<keyword evidence="4" id="KW-0997">Cell inner membrane</keyword>
<evidence type="ECO:0000256" key="2">
    <source>
        <dbReference type="ARBA" id="ARBA00022448"/>
    </source>
</evidence>
<feature type="transmembrane region" description="Helical" evidence="8">
    <location>
        <begin position="151"/>
        <end position="170"/>
    </location>
</feature>
<dbReference type="Proteomes" id="UP001162640">
    <property type="component" value="Unassembled WGS sequence"/>
</dbReference>
<feature type="transmembrane region" description="Helical" evidence="8">
    <location>
        <begin position="213"/>
        <end position="236"/>
    </location>
</feature>
<accession>A0A9W7ER36</accession>
<keyword evidence="2" id="KW-0813">Transport</keyword>
<dbReference type="InterPro" id="IPR007272">
    <property type="entry name" value="Sulf_transp_TsuA/YedE"/>
</dbReference>
<feature type="transmembrane region" description="Helical" evidence="8">
    <location>
        <begin position="12"/>
        <end position="30"/>
    </location>
</feature>
<comment type="subcellular location">
    <subcellularLocation>
        <location evidence="1">Cell inner membrane</location>
        <topology evidence="1">Multi-pass membrane protein</topology>
    </subcellularLocation>
</comment>
<dbReference type="AlphaFoldDB" id="A0A9W7ER36"/>
<evidence type="ECO:0000313" key="9">
    <source>
        <dbReference type="EMBL" id="GMH86885.1"/>
    </source>
</evidence>
<protein>
    <recommendedName>
        <fullName evidence="11">Sulphur transport domain-containing protein</fullName>
    </recommendedName>
</protein>
<evidence type="ECO:0000256" key="7">
    <source>
        <dbReference type="ARBA" id="ARBA00023136"/>
    </source>
</evidence>
<name>A0A9W7ER36_9STRA</name>